<evidence type="ECO:0000256" key="1">
    <source>
        <dbReference type="SAM" id="MobiDB-lite"/>
    </source>
</evidence>
<organism evidence="2">
    <name type="scientific">marine sediment metagenome</name>
    <dbReference type="NCBI Taxonomy" id="412755"/>
    <lineage>
        <taxon>unclassified sequences</taxon>
        <taxon>metagenomes</taxon>
        <taxon>ecological metagenomes</taxon>
    </lineage>
</organism>
<comment type="caution">
    <text evidence="2">The sequence shown here is derived from an EMBL/GenBank/DDBJ whole genome shotgun (WGS) entry which is preliminary data.</text>
</comment>
<reference evidence="2" key="1">
    <citation type="journal article" date="2014" name="Front. Microbiol.">
        <title>High frequency of phylogenetically diverse reductive dehalogenase-homologous genes in deep subseafloor sedimentary metagenomes.</title>
        <authorList>
            <person name="Kawai M."/>
            <person name="Futagami T."/>
            <person name="Toyoda A."/>
            <person name="Takaki Y."/>
            <person name="Nishi S."/>
            <person name="Hori S."/>
            <person name="Arai W."/>
            <person name="Tsubouchi T."/>
            <person name="Morono Y."/>
            <person name="Uchiyama I."/>
            <person name="Ito T."/>
            <person name="Fujiyama A."/>
            <person name="Inagaki F."/>
            <person name="Takami H."/>
        </authorList>
    </citation>
    <scope>NUCLEOTIDE SEQUENCE</scope>
    <source>
        <strain evidence="2">Expedition CK06-06</strain>
    </source>
</reference>
<accession>X0ZBJ9</accession>
<proteinExistence type="predicted"/>
<sequence length="42" mass="4447">ISNRNANSDKRKDSNMPDIDAAKDPPPRLASGDAGAGAKNFY</sequence>
<feature type="region of interest" description="Disordered" evidence="1">
    <location>
        <begin position="1"/>
        <end position="42"/>
    </location>
</feature>
<feature type="compositionally biased region" description="Basic and acidic residues" evidence="1">
    <location>
        <begin position="7"/>
        <end position="26"/>
    </location>
</feature>
<dbReference type="AlphaFoldDB" id="X0ZBJ9"/>
<feature type="non-terminal residue" evidence="2">
    <location>
        <position position="42"/>
    </location>
</feature>
<name>X0ZBJ9_9ZZZZ</name>
<dbReference type="EMBL" id="BARS01059505">
    <property type="protein sequence ID" value="GAG45791.1"/>
    <property type="molecule type" value="Genomic_DNA"/>
</dbReference>
<gene>
    <name evidence="2" type="ORF">S01H1_86140</name>
</gene>
<feature type="non-terminal residue" evidence="2">
    <location>
        <position position="1"/>
    </location>
</feature>
<evidence type="ECO:0000313" key="2">
    <source>
        <dbReference type="EMBL" id="GAG45791.1"/>
    </source>
</evidence>
<protein>
    <submittedName>
        <fullName evidence="2">Uncharacterized protein</fullName>
    </submittedName>
</protein>